<dbReference type="AlphaFoldDB" id="I3SPW8"/>
<organism evidence="1">
    <name type="scientific">Medicago truncatula</name>
    <name type="common">Barrel medic</name>
    <name type="synonym">Medicago tribuloides</name>
    <dbReference type="NCBI Taxonomy" id="3880"/>
    <lineage>
        <taxon>Eukaryota</taxon>
        <taxon>Viridiplantae</taxon>
        <taxon>Streptophyta</taxon>
        <taxon>Embryophyta</taxon>
        <taxon>Tracheophyta</taxon>
        <taxon>Spermatophyta</taxon>
        <taxon>Magnoliopsida</taxon>
        <taxon>eudicotyledons</taxon>
        <taxon>Gunneridae</taxon>
        <taxon>Pentapetalae</taxon>
        <taxon>rosids</taxon>
        <taxon>fabids</taxon>
        <taxon>Fabales</taxon>
        <taxon>Fabaceae</taxon>
        <taxon>Papilionoideae</taxon>
        <taxon>50 kb inversion clade</taxon>
        <taxon>NPAAA clade</taxon>
        <taxon>Hologalegina</taxon>
        <taxon>IRL clade</taxon>
        <taxon>Trifolieae</taxon>
        <taxon>Medicago</taxon>
    </lineage>
</organism>
<protein>
    <submittedName>
        <fullName evidence="1">Uncharacterized protein</fullName>
    </submittedName>
</protein>
<name>I3SPW8_MEDTR</name>
<proteinExistence type="evidence at transcript level"/>
<accession>I3SPW8</accession>
<dbReference type="EMBL" id="BT142516">
    <property type="protein sequence ID" value="AFK42310.1"/>
    <property type="molecule type" value="mRNA"/>
</dbReference>
<sequence length="54" mass="5888">MVLMILSVQFRPSSPIYLTSRPSFSASFLTSLVLFLKPLPDCLTLNLSSLIGTA</sequence>
<evidence type="ECO:0000313" key="1">
    <source>
        <dbReference type="EMBL" id="AFK42310.1"/>
    </source>
</evidence>
<reference evidence="1" key="1">
    <citation type="submission" date="2012-05" db="EMBL/GenBank/DDBJ databases">
        <authorList>
            <person name="Krishnakumar V."/>
            <person name="Cheung F."/>
            <person name="Xiao Y."/>
            <person name="Chan A."/>
            <person name="Moskal W.A."/>
            <person name="Town C.D."/>
        </authorList>
    </citation>
    <scope>NUCLEOTIDE SEQUENCE</scope>
</reference>